<gene>
    <name evidence="1" type="ORF">M407DRAFT_32288</name>
</gene>
<reference evidence="1 2" key="1">
    <citation type="submission" date="2014-04" db="EMBL/GenBank/DDBJ databases">
        <authorList>
            <consortium name="DOE Joint Genome Institute"/>
            <person name="Kuo A."/>
            <person name="Girlanda M."/>
            <person name="Perotto S."/>
            <person name="Kohler A."/>
            <person name="Nagy L.G."/>
            <person name="Floudas D."/>
            <person name="Copeland A."/>
            <person name="Barry K.W."/>
            <person name="Cichocki N."/>
            <person name="Veneault-Fourrey C."/>
            <person name="LaButti K."/>
            <person name="Lindquist E.A."/>
            <person name="Lipzen A."/>
            <person name="Lundell T."/>
            <person name="Morin E."/>
            <person name="Murat C."/>
            <person name="Sun H."/>
            <person name="Tunlid A."/>
            <person name="Henrissat B."/>
            <person name="Grigoriev I.V."/>
            <person name="Hibbett D.S."/>
            <person name="Martin F."/>
            <person name="Nordberg H.P."/>
            <person name="Cantor M.N."/>
            <person name="Hua S.X."/>
        </authorList>
    </citation>
    <scope>NUCLEOTIDE SEQUENCE [LARGE SCALE GENOMIC DNA]</scope>
    <source>
        <strain evidence="1 2">MUT 4182</strain>
    </source>
</reference>
<dbReference type="Proteomes" id="UP000054248">
    <property type="component" value="Unassembled WGS sequence"/>
</dbReference>
<evidence type="ECO:0000313" key="1">
    <source>
        <dbReference type="EMBL" id="KIO18033.1"/>
    </source>
</evidence>
<dbReference type="EMBL" id="KN823320">
    <property type="protein sequence ID" value="KIO18033.1"/>
    <property type="molecule type" value="Genomic_DNA"/>
</dbReference>
<accession>A0A0C3K9G1</accession>
<dbReference type="HOGENOM" id="CLU_2335181_0_0_1"/>
<organism evidence="1 2">
    <name type="scientific">Tulasnella calospora MUT 4182</name>
    <dbReference type="NCBI Taxonomy" id="1051891"/>
    <lineage>
        <taxon>Eukaryota</taxon>
        <taxon>Fungi</taxon>
        <taxon>Dikarya</taxon>
        <taxon>Basidiomycota</taxon>
        <taxon>Agaricomycotina</taxon>
        <taxon>Agaricomycetes</taxon>
        <taxon>Cantharellales</taxon>
        <taxon>Tulasnellaceae</taxon>
        <taxon>Tulasnella</taxon>
    </lineage>
</organism>
<sequence length="98" mass="10895">MAASEINLKDFCARQEIIAHLGRYIENALNPHFKVDVTPGHKPGHWKMIIWLLVGEGEPLFCGVVDVKKEACCPSECDDNFGTDEMFKKSMGADGTLK</sequence>
<proteinExistence type="predicted"/>
<reference evidence="2" key="2">
    <citation type="submission" date="2015-01" db="EMBL/GenBank/DDBJ databases">
        <title>Evolutionary Origins and Diversification of the Mycorrhizal Mutualists.</title>
        <authorList>
            <consortium name="DOE Joint Genome Institute"/>
            <consortium name="Mycorrhizal Genomics Consortium"/>
            <person name="Kohler A."/>
            <person name="Kuo A."/>
            <person name="Nagy L.G."/>
            <person name="Floudas D."/>
            <person name="Copeland A."/>
            <person name="Barry K.W."/>
            <person name="Cichocki N."/>
            <person name="Veneault-Fourrey C."/>
            <person name="LaButti K."/>
            <person name="Lindquist E.A."/>
            <person name="Lipzen A."/>
            <person name="Lundell T."/>
            <person name="Morin E."/>
            <person name="Murat C."/>
            <person name="Riley R."/>
            <person name="Ohm R."/>
            <person name="Sun H."/>
            <person name="Tunlid A."/>
            <person name="Henrissat B."/>
            <person name="Grigoriev I.V."/>
            <person name="Hibbett D.S."/>
            <person name="Martin F."/>
        </authorList>
    </citation>
    <scope>NUCLEOTIDE SEQUENCE [LARGE SCALE GENOMIC DNA]</scope>
    <source>
        <strain evidence="2">MUT 4182</strain>
    </source>
</reference>
<name>A0A0C3K9G1_9AGAM</name>
<keyword evidence="2" id="KW-1185">Reference proteome</keyword>
<evidence type="ECO:0000313" key="2">
    <source>
        <dbReference type="Proteomes" id="UP000054248"/>
    </source>
</evidence>
<protein>
    <submittedName>
        <fullName evidence="1">Uncharacterized protein</fullName>
    </submittedName>
</protein>
<dbReference type="AlphaFoldDB" id="A0A0C3K9G1"/>